<feature type="coiled-coil region" evidence="9">
    <location>
        <begin position="370"/>
        <end position="397"/>
    </location>
</feature>
<gene>
    <name evidence="12" type="ORF">NC799_07585</name>
</gene>
<keyword evidence="3" id="KW-0597">Phosphoprotein</keyword>
<keyword evidence="4" id="KW-0808">Transferase</keyword>
<dbReference type="AlphaFoldDB" id="A0A9X3WG17"/>
<keyword evidence="9" id="KW-0175">Coiled coil</keyword>
<dbReference type="PROSITE" id="PS50885">
    <property type="entry name" value="HAMP"/>
    <property type="match status" value="1"/>
</dbReference>
<dbReference type="InterPro" id="IPR050640">
    <property type="entry name" value="Bact_2-comp_sensor_kinase"/>
</dbReference>
<evidence type="ECO:0000256" key="3">
    <source>
        <dbReference type="ARBA" id="ARBA00022553"/>
    </source>
</evidence>
<dbReference type="EMBL" id="JAMQKC010000004">
    <property type="protein sequence ID" value="MDC3416779.1"/>
    <property type="molecule type" value="Genomic_DNA"/>
</dbReference>
<dbReference type="SMART" id="SM00304">
    <property type="entry name" value="HAMP"/>
    <property type="match status" value="1"/>
</dbReference>
<dbReference type="InterPro" id="IPR033479">
    <property type="entry name" value="dCache_1"/>
</dbReference>
<keyword evidence="8 10" id="KW-0472">Membrane</keyword>
<dbReference type="Pfam" id="PF06580">
    <property type="entry name" value="His_kinase"/>
    <property type="match status" value="1"/>
</dbReference>
<evidence type="ECO:0000256" key="7">
    <source>
        <dbReference type="ARBA" id="ARBA00022989"/>
    </source>
</evidence>
<reference evidence="12" key="1">
    <citation type="submission" date="2022-06" db="EMBL/GenBank/DDBJ databases">
        <title>Aquibacillus sp. a new bacterium isolated from soil saline samples.</title>
        <authorList>
            <person name="Galisteo C."/>
            <person name="De La Haba R."/>
            <person name="Sanchez-Porro C."/>
            <person name="Ventosa A."/>
        </authorList>
    </citation>
    <scope>NUCLEOTIDE SEQUENCE</scope>
    <source>
        <strain evidence="12">3ASR75-54</strain>
    </source>
</reference>
<dbReference type="Gene3D" id="3.30.565.10">
    <property type="entry name" value="Histidine kinase-like ATPase, C-terminal domain"/>
    <property type="match status" value="1"/>
</dbReference>
<keyword evidence="7 10" id="KW-1133">Transmembrane helix</keyword>
<dbReference type="SUPFAM" id="SSF158472">
    <property type="entry name" value="HAMP domain-like"/>
    <property type="match status" value="1"/>
</dbReference>
<dbReference type="InterPro" id="IPR036890">
    <property type="entry name" value="HATPase_C_sf"/>
</dbReference>
<comment type="subcellular location">
    <subcellularLocation>
        <location evidence="1">Cell membrane</location>
        <topology evidence="1">Multi-pass membrane protein</topology>
    </subcellularLocation>
</comment>
<dbReference type="Pfam" id="PF02518">
    <property type="entry name" value="HATPase_c"/>
    <property type="match status" value="1"/>
</dbReference>
<feature type="transmembrane region" description="Helical" evidence="10">
    <location>
        <begin position="299"/>
        <end position="322"/>
    </location>
</feature>
<dbReference type="InterPro" id="IPR010559">
    <property type="entry name" value="Sig_transdc_His_kin_internal"/>
</dbReference>
<evidence type="ECO:0000256" key="4">
    <source>
        <dbReference type="ARBA" id="ARBA00022679"/>
    </source>
</evidence>
<organism evidence="12 13">
    <name type="scientific">Aquibacillus salsiterrae</name>
    <dbReference type="NCBI Taxonomy" id="2950439"/>
    <lineage>
        <taxon>Bacteria</taxon>
        <taxon>Bacillati</taxon>
        <taxon>Bacillota</taxon>
        <taxon>Bacilli</taxon>
        <taxon>Bacillales</taxon>
        <taxon>Bacillaceae</taxon>
        <taxon>Aquibacillus</taxon>
    </lineage>
</organism>
<dbReference type="Pfam" id="PF00672">
    <property type="entry name" value="HAMP"/>
    <property type="match status" value="1"/>
</dbReference>
<dbReference type="PANTHER" id="PTHR34220:SF7">
    <property type="entry name" value="SENSOR HISTIDINE KINASE YPDA"/>
    <property type="match status" value="1"/>
</dbReference>
<feature type="transmembrane region" description="Helical" evidence="10">
    <location>
        <begin position="16"/>
        <end position="38"/>
    </location>
</feature>
<keyword evidence="2" id="KW-1003">Cell membrane</keyword>
<evidence type="ECO:0000256" key="2">
    <source>
        <dbReference type="ARBA" id="ARBA00022475"/>
    </source>
</evidence>
<evidence type="ECO:0000256" key="6">
    <source>
        <dbReference type="ARBA" id="ARBA00022777"/>
    </source>
</evidence>
<evidence type="ECO:0000313" key="12">
    <source>
        <dbReference type="EMBL" id="MDC3416779.1"/>
    </source>
</evidence>
<dbReference type="PANTHER" id="PTHR34220">
    <property type="entry name" value="SENSOR HISTIDINE KINASE YPDA"/>
    <property type="match status" value="1"/>
</dbReference>
<dbReference type="InterPro" id="IPR003594">
    <property type="entry name" value="HATPase_dom"/>
</dbReference>
<dbReference type="SMART" id="SM00387">
    <property type="entry name" value="HATPase_c"/>
    <property type="match status" value="1"/>
</dbReference>
<name>A0A9X3WG17_9BACI</name>
<dbReference type="CDD" id="cd06225">
    <property type="entry name" value="HAMP"/>
    <property type="match status" value="1"/>
</dbReference>
<comment type="caution">
    <text evidence="12">The sequence shown here is derived from an EMBL/GenBank/DDBJ whole genome shotgun (WGS) entry which is preliminary data.</text>
</comment>
<dbReference type="SUPFAM" id="SSF55874">
    <property type="entry name" value="ATPase domain of HSP90 chaperone/DNA topoisomerase II/histidine kinase"/>
    <property type="match status" value="1"/>
</dbReference>
<dbReference type="Proteomes" id="UP001145069">
    <property type="component" value="Unassembled WGS sequence"/>
</dbReference>
<evidence type="ECO:0000256" key="5">
    <source>
        <dbReference type="ARBA" id="ARBA00022692"/>
    </source>
</evidence>
<keyword evidence="13" id="KW-1185">Reference proteome</keyword>
<evidence type="ECO:0000256" key="9">
    <source>
        <dbReference type="SAM" id="Coils"/>
    </source>
</evidence>
<dbReference type="InterPro" id="IPR003660">
    <property type="entry name" value="HAMP_dom"/>
</dbReference>
<sequence>MGIKAMLTSPTFRNKVIISTVICIILPVILTLSIYNYLTRDAIKEQAIQNANNELELTEKYVSKLLDDMLYVLNFVQLDTKLNSILKSKAQEDDNEEENYEQFLENQTVMDTISDITLLGKKSQVTILLKNGKYYTNYSVSEYDPLLIYEEDWFEQLKTLHGYESFWIETNPTVFQSEKTYNPYQISIARPLRDQRSAIYGYVIVTIFENKLSEVFENREANEEIMLVNGDGVILSHKNNNQIGQKFAYWEQNQKKNISNIIRFIDQDYLITTKELIYNNWQLVSVVPYKQAVSTINSIFSRVFFLLLISFTIFFVILAYLINRITKPLVHLGGVVEKVQKGNLAVRSRLHSSDELGRFSKSFDHMLDRINEMIKEVQETQSRKRKAELAMLQAQINPHFLFNVLNSIRIKVFRNGDKESAKMISSLSKLLRMTIESDKGNITFAEEVDIVTDYIFLMNMRQKESVTFVKNISDECYNQMIPRFVLQPIIENSLIHGFNQSKGIIKLNALMTKDNFIVEIEDNGIGMDSKKLETLQSNLGNQNHLNIKGQSIGKTGFSSIGLSNVYERLVMTFGNKFQIKVESYVEKGTRVTLMIPMERGDEDV</sequence>
<keyword evidence="6 12" id="KW-0418">Kinase</keyword>
<accession>A0A9X3WG17</accession>
<proteinExistence type="predicted"/>
<evidence type="ECO:0000313" key="13">
    <source>
        <dbReference type="Proteomes" id="UP001145069"/>
    </source>
</evidence>
<evidence type="ECO:0000256" key="1">
    <source>
        <dbReference type="ARBA" id="ARBA00004651"/>
    </source>
</evidence>
<evidence type="ECO:0000256" key="10">
    <source>
        <dbReference type="SAM" id="Phobius"/>
    </source>
</evidence>
<evidence type="ECO:0000256" key="8">
    <source>
        <dbReference type="ARBA" id="ARBA00023136"/>
    </source>
</evidence>
<dbReference type="Pfam" id="PF02743">
    <property type="entry name" value="dCache_1"/>
    <property type="match status" value="1"/>
</dbReference>
<dbReference type="GO" id="GO:0000155">
    <property type="term" value="F:phosphorelay sensor kinase activity"/>
    <property type="evidence" value="ECO:0007669"/>
    <property type="project" value="InterPro"/>
</dbReference>
<dbReference type="Gene3D" id="1.10.8.500">
    <property type="entry name" value="HAMP domain in histidine kinase"/>
    <property type="match status" value="1"/>
</dbReference>
<feature type="domain" description="HAMP" evidence="11">
    <location>
        <begin position="323"/>
        <end position="375"/>
    </location>
</feature>
<evidence type="ECO:0000259" key="11">
    <source>
        <dbReference type="PROSITE" id="PS50885"/>
    </source>
</evidence>
<dbReference type="RefSeq" id="WP_272445797.1">
    <property type="nucleotide sequence ID" value="NZ_JAMQKC010000004.1"/>
</dbReference>
<dbReference type="GO" id="GO:0005886">
    <property type="term" value="C:plasma membrane"/>
    <property type="evidence" value="ECO:0007669"/>
    <property type="project" value="UniProtKB-SubCell"/>
</dbReference>
<keyword evidence="5 10" id="KW-0812">Transmembrane</keyword>
<dbReference type="Gene3D" id="3.30.450.20">
    <property type="entry name" value="PAS domain"/>
    <property type="match status" value="1"/>
</dbReference>
<protein>
    <submittedName>
        <fullName evidence="12">Histidine kinase</fullName>
    </submittedName>
</protein>